<comment type="similarity">
    <text evidence="2">Belongs to the NRAP family.</text>
</comment>
<evidence type="ECO:0000259" key="10">
    <source>
        <dbReference type="Pfam" id="PF17406"/>
    </source>
</evidence>
<feature type="region of interest" description="Disordered" evidence="5">
    <location>
        <begin position="286"/>
        <end position="310"/>
    </location>
</feature>
<keyword evidence="13" id="KW-1185">Reference proteome</keyword>
<reference evidence="12 13" key="1">
    <citation type="submission" date="2024-10" db="EMBL/GenBank/DDBJ databases">
        <title>Updated reference genomes for cyclostephanoid diatoms.</title>
        <authorList>
            <person name="Roberts W.R."/>
            <person name="Alverson A.J."/>
        </authorList>
    </citation>
    <scope>NUCLEOTIDE SEQUENCE [LARGE SCALE GENOMIC DNA]</scope>
    <source>
        <strain evidence="12 13">AJA010-31</strain>
    </source>
</reference>
<dbReference type="Gene3D" id="1.10.1410.10">
    <property type="match status" value="1"/>
</dbReference>
<keyword evidence="4" id="KW-0539">Nucleus</keyword>
<evidence type="ECO:0000259" key="6">
    <source>
        <dbReference type="Pfam" id="PF03813"/>
    </source>
</evidence>
<feature type="compositionally biased region" description="Basic and acidic residues" evidence="5">
    <location>
        <begin position="596"/>
        <end position="605"/>
    </location>
</feature>
<dbReference type="InterPro" id="IPR005554">
    <property type="entry name" value="NOL6/Upt22"/>
</dbReference>
<dbReference type="InterPro" id="IPR035369">
    <property type="entry name" value="Nrap_D4"/>
</dbReference>
<feature type="domain" description="Nrap protein" evidence="9">
    <location>
        <begin position="871"/>
        <end position="1042"/>
    </location>
</feature>
<dbReference type="InterPro" id="IPR035371">
    <property type="entry name" value="Nrap_D6"/>
</dbReference>
<evidence type="ECO:0000259" key="9">
    <source>
        <dbReference type="Pfam" id="PF17405"/>
    </source>
</evidence>
<dbReference type="EMBL" id="JALLPJ020000802">
    <property type="protein sequence ID" value="KAL3782557.1"/>
    <property type="molecule type" value="Genomic_DNA"/>
</dbReference>
<gene>
    <name evidence="12" type="ORF">ACHAWO_000757</name>
</gene>
<evidence type="ECO:0000313" key="13">
    <source>
        <dbReference type="Proteomes" id="UP001530400"/>
    </source>
</evidence>
<dbReference type="Gene3D" id="3.30.70.3030">
    <property type="match status" value="1"/>
</dbReference>
<dbReference type="Pfam" id="PF17407">
    <property type="entry name" value="Nrap_D6"/>
    <property type="match status" value="1"/>
</dbReference>
<feature type="compositionally biased region" description="Basic and acidic residues" evidence="5">
    <location>
        <begin position="286"/>
        <end position="295"/>
    </location>
</feature>
<dbReference type="Pfam" id="PF17405">
    <property type="entry name" value="Nrap_D4"/>
    <property type="match status" value="1"/>
</dbReference>
<feature type="domain" description="Nrap protein" evidence="6">
    <location>
        <begin position="158"/>
        <end position="259"/>
    </location>
</feature>
<feature type="compositionally biased region" description="Basic residues" evidence="5">
    <location>
        <begin position="232"/>
        <end position="242"/>
    </location>
</feature>
<feature type="domain" description="Nrap protein" evidence="11">
    <location>
        <begin position="1250"/>
        <end position="1410"/>
    </location>
</feature>
<evidence type="ECO:0000256" key="3">
    <source>
        <dbReference type="ARBA" id="ARBA00022884"/>
    </source>
</evidence>
<evidence type="ECO:0000259" key="8">
    <source>
        <dbReference type="Pfam" id="PF17404"/>
    </source>
</evidence>
<dbReference type="Proteomes" id="UP001530400">
    <property type="component" value="Unassembled WGS sequence"/>
</dbReference>
<evidence type="ECO:0000256" key="4">
    <source>
        <dbReference type="ARBA" id="ARBA00023242"/>
    </source>
</evidence>
<keyword evidence="3" id="KW-0694">RNA-binding</keyword>
<comment type="caution">
    <text evidence="12">The sequence shown here is derived from an EMBL/GenBank/DDBJ whole genome shotgun (WGS) entry which is preliminary data.</text>
</comment>
<accession>A0ABD3P495</accession>
<proteinExistence type="inferred from homology"/>
<dbReference type="PANTHER" id="PTHR17972:SF0">
    <property type="entry name" value="NUCLEOLAR PROTEIN 6"/>
    <property type="match status" value="1"/>
</dbReference>
<feature type="domain" description="Nrap protein" evidence="7">
    <location>
        <begin position="350"/>
        <end position="416"/>
    </location>
</feature>
<evidence type="ECO:0000259" key="11">
    <source>
        <dbReference type="Pfam" id="PF17407"/>
    </source>
</evidence>
<dbReference type="Pfam" id="PF17406">
    <property type="entry name" value="Nrap_D5"/>
    <property type="match status" value="1"/>
</dbReference>
<feature type="compositionally biased region" description="Polar residues" evidence="5">
    <location>
        <begin position="296"/>
        <end position="310"/>
    </location>
</feature>
<dbReference type="GO" id="GO:0003723">
    <property type="term" value="F:RNA binding"/>
    <property type="evidence" value="ECO:0007669"/>
    <property type="project" value="UniProtKB-KW"/>
</dbReference>
<feature type="region of interest" description="Disordered" evidence="5">
    <location>
        <begin position="585"/>
        <end position="605"/>
    </location>
</feature>
<evidence type="ECO:0000256" key="5">
    <source>
        <dbReference type="SAM" id="MobiDB-lite"/>
    </source>
</evidence>
<evidence type="ECO:0000256" key="1">
    <source>
        <dbReference type="ARBA" id="ARBA00004604"/>
    </source>
</evidence>
<evidence type="ECO:0008006" key="14">
    <source>
        <dbReference type="Google" id="ProtNLM"/>
    </source>
</evidence>
<comment type="subcellular location">
    <subcellularLocation>
        <location evidence="1">Nucleus</location>
        <location evidence="1">Nucleolus</location>
    </subcellularLocation>
</comment>
<dbReference type="InterPro" id="IPR035367">
    <property type="entry name" value="Nrap_D2"/>
</dbReference>
<evidence type="ECO:0000256" key="2">
    <source>
        <dbReference type="ARBA" id="ARBA00006674"/>
    </source>
</evidence>
<feature type="domain" description="Nrap protein" evidence="8">
    <location>
        <begin position="568"/>
        <end position="802"/>
    </location>
</feature>
<dbReference type="InterPro" id="IPR035368">
    <property type="entry name" value="Nrap_D3"/>
</dbReference>
<sequence length="1436" mass="159462">MEETDPTTSLTRSNLLRLETSELLSESTLHIHPPSSLSAPIVHVGEERAHWEVKWSPSVRKYLHHVHHVLSSVGSSDSSGGGVLSPDICKVEGGYRIPLCSDKFQKHVNSNNDKGDNNKWEFDMPTSLSLIPIGSLAHLGNAGLTNRHANGNNVPVLDVAVLMEGMVGGKDYLNGRYADKRNILATHIAKLLSQKKHRSKIGAVHLTPIFGDSRKVGLLLTPPTDDDEHKTNDKKRKRSQVKKTRFRIRLIFGMKHGITQSNINSDDDSDKEEQWECWIPRSRLFPDRSNNRSEKQTNATSDNGSSSTPHYTNEIAEDLHYVSTTKLINSTIVSLVGGNTVGNASVVTSSFHETLILIKVWALQRGFLRGHDAFTTTTLAVLLVYLYRTKSIGRRMGSMQAFTAFMKFWSETDWLGEDTLSASTCVPSGACTKAEVVLQRKVRMKAAFVIPEEGRTESQTIDCCEQSRLYLKDVRGGSSGNETLLDGYKLHYTSASSNFTVCGSHHDSPVLLDPTMTINYLARLSPSFVRESRAEAHTALVAIHGHEREEAGGGAFRKLFLQTNRFWTRYDAYLRIPMSRVPKLVNAGSKKKRPKDKGGAKSNDNRVWGKDIDDLGYNESVCRGVVEVLSLALGERITAIRALTSGNGDIRNSSSEPAEDTATECIIDSDQYLAAPIRGTATNHAYGADLSTRSPEPPVLGLNQRDQYMVIALRMDPNASRRIVDRGPPAEDIEGSDAFVSLWGEKMAQIRRFQDGAIVRAVVWNTPSINSSRAECTRYSNDDKLIGGIVEKIIQHIVEQHFAYGANSKLASFELRNLVSFIDGVTSEKPSIFSDSMALHKNVILAFDSLSDFLRRNSANNIDIGNGKQTSRLGLPLSIDEVEPLSPCLRYSSLFPPTPHPCLGGVSSVSGGKVSGVVTGEPILIQIRFQTNNKWPSNLNAMGAAKCAMLIQLAEGIEKIKTERSSSEDMASFDGPMDNTPGYLIIGYRGYAWRIVVRADQELRMLKGLKNPTQEAKQLQKSLINRHIRGSMHHSLIHAVHTRHPSSSAVVRLASRWIASHMLSDMIPHEAIELVVAKIYTDTVNDNIKLRLVASPPSTVMAGFLRFLQLLFSHNWSREPLIVDPQSHISQRDISLIHSQFDVVRGPDHNKGPAMYIISPADYDGVEGMIGSKLSGIEEEAQAFDAEKDSVKVWAPSITATHPERVVLSRASALAKCSHDHLISCIMRGDGSSNRWTAVFHESSASLTSYSALLRVDPNFVIDSGCSSTDANYDIGTTAKTSEAIVQACSPFEKSLQKRFDGPKELRMKHYKNLVLDKDTLLDWNPVKSLVSSLRNKYHHYAVFFYNEYCPDIIAMLWRPTAFVHESFSAMVSEFKHPVVHHWKEDILVVTNTDDVLYEVGYLSKDIVTDMKLLDDKKQKTADEPSRKKSKAREDE</sequence>
<dbReference type="InterPro" id="IPR035082">
    <property type="entry name" value="Nrap_D1"/>
</dbReference>
<protein>
    <recommendedName>
        <fullName evidence="14">U3 small nucleolar RNA-associated protein 22</fullName>
    </recommendedName>
</protein>
<name>A0ABD3P495_9STRA</name>
<feature type="region of interest" description="Disordered" evidence="5">
    <location>
        <begin position="220"/>
        <end position="242"/>
    </location>
</feature>
<organism evidence="12 13">
    <name type="scientific">Cyclotella atomus</name>
    <dbReference type="NCBI Taxonomy" id="382360"/>
    <lineage>
        <taxon>Eukaryota</taxon>
        <taxon>Sar</taxon>
        <taxon>Stramenopiles</taxon>
        <taxon>Ochrophyta</taxon>
        <taxon>Bacillariophyta</taxon>
        <taxon>Coscinodiscophyceae</taxon>
        <taxon>Thalassiosirophycidae</taxon>
        <taxon>Stephanodiscales</taxon>
        <taxon>Stephanodiscaceae</taxon>
        <taxon>Cyclotella</taxon>
    </lineage>
</organism>
<evidence type="ECO:0000259" key="7">
    <source>
        <dbReference type="Pfam" id="PF17403"/>
    </source>
</evidence>
<feature type="region of interest" description="Disordered" evidence="5">
    <location>
        <begin position="1417"/>
        <end position="1436"/>
    </location>
</feature>
<dbReference type="InterPro" id="IPR035370">
    <property type="entry name" value="Nrap_D5"/>
</dbReference>
<feature type="domain" description="Nrap protein" evidence="10">
    <location>
        <begin position="1044"/>
        <end position="1165"/>
    </location>
</feature>
<dbReference type="PANTHER" id="PTHR17972">
    <property type="entry name" value="NUCLEOLAR RNA-ASSOCIATED PROTEIN"/>
    <property type="match status" value="1"/>
</dbReference>
<dbReference type="GO" id="GO:0005730">
    <property type="term" value="C:nucleolus"/>
    <property type="evidence" value="ECO:0007669"/>
    <property type="project" value="UniProtKB-SubCell"/>
</dbReference>
<dbReference type="Pfam" id="PF17404">
    <property type="entry name" value="Nrap_D3"/>
    <property type="match status" value="1"/>
</dbReference>
<dbReference type="Pfam" id="PF17403">
    <property type="entry name" value="Nrap_D2"/>
    <property type="match status" value="1"/>
</dbReference>
<dbReference type="Pfam" id="PF03813">
    <property type="entry name" value="Nrap"/>
    <property type="match status" value="1"/>
</dbReference>
<evidence type="ECO:0000313" key="12">
    <source>
        <dbReference type="EMBL" id="KAL3782557.1"/>
    </source>
</evidence>